<dbReference type="InterPro" id="IPR029069">
    <property type="entry name" value="HotDog_dom_sf"/>
</dbReference>
<reference evidence="1 2" key="1">
    <citation type="journal article" date="2017" name="Environ. Microbiol.">
        <title>Genomic and physiological analyses of 'Reinekea forsetii' reveal a versatile opportunistic lifestyle during spring algae blooms.</title>
        <authorList>
            <person name="Avci B."/>
            <person name="Hahnke R.L."/>
            <person name="Chafee M."/>
            <person name="Fischer T."/>
            <person name="Gruber-Vodicka H."/>
            <person name="Tegetmeyer H.E."/>
            <person name="Harder J."/>
            <person name="Fuchs B.M."/>
            <person name="Amann R.I."/>
            <person name="Teeling H."/>
        </authorList>
    </citation>
    <scope>NUCLEOTIDE SEQUENCE [LARGE SCALE GENOMIC DNA]</scope>
    <source>
        <strain evidence="1 2">Hel1_31_D35</strain>
    </source>
</reference>
<name>A0A2K8KSK7_9GAMM</name>
<evidence type="ECO:0008006" key="3">
    <source>
        <dbReference type="Google" id="ProtNLM"/>
    </source>
</evidence>
<dbReference type="EMBL" id="CP011797">
    <property type="protein sequence ID" value="ATX76284.1"/>
    <property type="molecule type" value="Genomic_DNA"/>
</dbReference>
<dbReference type="PANTHER" id="PTHR28152">
    <property type="entry name" value="HYDROXYACYL-THIOESTER DEHYDRATASE TYPE 2, MITOCHONDRIAL"/>
    <property type="match status" value="1"/>
</dbReference>
<sequence length="164" mass="18282">MLNDNPIPANTLANDLANDLRVGDPLPIFDFEVSAAQVFMYSAITWNRHQIHYNQAQARAEGHADIVVQRGLLGNLLVRYINSYFDNIYIETLAWKVVSSLTPGQVIQCTASVIDISGSGWQQALRLHLSLKHKERLICDASAAIRGRHRADVLVPYNWGSEGV</sequence>
<dbReference type="Gene3D" id="3.10.129.10">
    <property type="entry name" value="Hotdog Thioesterase"/>
    <property type="match status" value="1"/>
</dbReference>
<accession>A0A2K8KSK7</accession>
<evidence type="ECO:0000313" key="2">
    <source>
        <dbReference type="Proteomes" id="UP000229757"/>
    </source>
</evidence>
<dbReference type="OrthoDB" id="7183822at2"/>
<dbReference type="AlphaFoldDB" id="A0A2K8KSK7"/>
<gene>
    <name evidence="1" type="ORF">REIFOR_01136</name>
</gene>
<dbReference type="GO" id="GO:0019171">
    <property type="term" value="F:(3R)-hydroxyacyl-[acyl-carrier-protein] dehydratase activity"/>
    <property type="evidence" value="ECO:0007669"/>
    <property type="project" value="TreeGrafter"/>
</dbReference>
<dbReference type="RefSeq" id="WP_100256636.1">
    <property type="nucleotide sequence ID" value="NZ_CP011797.1"/>
</dbReference>
<proteinExistence type="predicted"/>
<dbReference type="InterPro" id="IPR052741">
    <property type="entry name" value="Mitochondrial_HTD2"/>
</dbReference>
<dbReference type="Proteomes" id="UP000229757">
    <property type="component" value="Chromosome"/>
</dbReference>
<dbReference type="PANTHER" id="PTHR28152:SF1">
    <property type="entry name" value="HYDROXYACYL-THIOESTER DEHYDRATASE TYPE 2, MITOCHONDRIAL"/>
    <property type="match status" value="1"/>
</dbReference>
<dbReference type="KEGG" id="rfo:REIFOR_01136"/>
<organism evidence="1 2">
    <name type="scientific">Reinekea forsetii</name>
    <dbReference type="NCBI Taxonomy" id="1336806"/>
    <lineage>
        <taxon>Bacteria</taxon>
        <taxon>Pseudomonadati</taxon>
        <taxon>Pseudomonadota</taxon>
        <taxon>Gammaproteobacteria</taxon>
        <taxon>Oceanospirillales</taxon>
        <taxon>Saccharospirillaceae</taxon>
        <taxon>Reinekea</taxon>
    </lineage>
</organism>
<dbReference type="SUPFAM" id="SSF54637">
    <property type="entry name" value="Thioesterase/thiol ester dehydrase-isomerase"/>
    <property type="match status" value="1"/>
</dbReference>
<evidence type="ECO:0000313" key="1">
    <source>
        <dbReference type="EMBL" id="ATX76284.1"/>
    </source>
</evidence>
<keyword evidence="2" id="KW-1185">Reference proteome</keyword>
<protein>
    <recommendedName>
        <fullName evidence="3">Acyl dehydratase</fullName>
    </recommendedName>
</protein>